<dbReference type="Gene3D" id="3.40.50.150">
    <property type="entry name" value="Vaccinia Virus protein VP39"/>
    <property type="match status" value="1"/>
</dbReference>
<dbReference type="GO" id="GO:0006400">
    <property type="term" value="P:tRNA modification"/>
    <property type="evidence" value="ECO:0007669"/>
    <property type="project" value="UniProtKB-ARBA"/>
</dbReference>
<dbReference type="PANTHER" id="PTHR13069:SF21">
    <property type="entry name" value="ALKYLATED DNA REPAIR PROTEIN ALKB HOMOLOG 8"/>
    <property type="match status" value="1"/>
</dbReference>
<evidence type="ECO:0000256" key="3">
    <source>
        <dbReference type="ARBA" id="ARBA00022679"/>
    </source>
</evidence>
<evidence type="ECO:0000256" key="5">
    <source>
        <dbReference type="ARBA" id="ARBA00022884"/>
    </source>
</evidence>
<evidence type="ECO:0000313" key="7">
    <source>
        <dbReference type="EMBL" id="JAT76593.1"/>
    </source>
</evidence>
<evidence type="ECO:0000256" key="4">
    <source>
        <dbReference type="ARBA" id="ARBA00022833"/>
    </source>
</evidence>
<keyword evidence="5" id="KW-0694">RNA-binding</keyword>
<sequence length="591" mass="64051">MRDPPDGERHEIFCRPQHKEPTRHLRLSGCGPGLGCDPERVYAQLLAPLHCVRVAPSETGQAHIYATFPDPETANAALVALHGQEYNGRTLGVKFAETKRMKKGSAPSHLDALMSASQAGIPGLDLILEFVSTQEEVELLALVDAQPWEYLAKRRVQHHGMRFEYATRHVEVGAAQAPLPPALHDFVALRLAPRIPGSQALDQVTVNEYVAGVGLSPHVDTHSAFGDTLLSLSLAGPCVMVFRKEGRADVALALPPRSLLVLQGEARHAWQHYIPHRKSDMVGGEVVLRAERRVSFTFRQVRQEGDPCSCPFPDQCDSQGAGIPPTRMAAQRAQCGAGAGSTLEDDHVNGVYNAIAPHFSATRFAVWPKVREFVMALPPGALVADVGCGNGKYFGLRSDIFVLGTDRSTGLAGVASQRVSGGPMRGLQGSLRADVAAADALALPLRPACMDGVLCIAVLHHMSTVARRLALLHQLLSTLCLGGRALVTVWATEQEGMARKLEKWAPLPGSESEANDYLVPWHVPMHRAEAAAAAARPSAVLDGKKSTVCFQRYYHLFRPGELEGLVRQVPGAQLLDAFYDKDNWCVVFGRL</sequence>
<keyword evidence="3" id="KW-0808">Transferase</keyword>
<dbReference type="AlphaFoldDB" id="A0A1D2ACB8"/>
<dbReference type="GO" id="GO:0008175">
    <property type="term" value="F:tRNA methyltransferase activity"/>
    <property type="evidence" value="ECO:0007669"/>
    <property type="project" value="UniProtKB-ARBA"/>
</dbReference>
<keyword evidence="2" id="KW-0489">Methyltransferase</keyword>
<gene>
    <name evidence="7" type="ORF">g.22152</name>
</gene>
<name>A0A1D2ACB8_AUXPR</name>
<organism evidence="7">
    <name type="scientific">Auxenochlorella protothecoides</name>
    <name type="common">Green microalga</name>
    <name type="synonym">Chlorella protothecoides</name>
    <dbReference type="NCBI Taxonomy" id="3075"/>
    <lineage>
        <taxon>Eukaryota</taxon>
        <taxon>Viridiplantae</taxon>
        <taxon>Chlorophyta</taxon>
        <taxon>core chlorophytes</taxon>
        <taxon>Trebouxiophyceae</taxon>
        <taxon>Chlorellales</taxon>
        <taxon>Chlorellaceae</taxon>
        <taxon>Auxenochlorella</taxon>
    </lineage>
</organism>
<dbReference type="InterPro" id="IPR029063">
    <property type="entry name" value="SAM-dependent_MTases_sf"/>
</dbReference>
<dbReference type="InterPro" id="IPR051422">
    <property type="entry name" value="AlkB_tRNA_MeTrf/Diox"/>
</dbReference>
<dbReference type="InterPro" id="IPR005123">
    <property type="entry name" value="Oxoglu/Fe-dep_dioxygenase_dom"/>
</dbReference>
<dbReference type="Gene3D" id="2.60.120.590">
    <property type="entry name" value="Alpha-ketoglutarate-dependent dioxygenase AlkB-like"/>
    <property type="match status" value="1"/>
</dbReference>
<evidence type="ECO:0000259" key="6">
    <source>
        <dbReference type="PROSITE" id="PS51471"/>
    </source>
</evidence>
<dbReference type="InterPro" id="IPR027450">
    <property type="entry name" value="AlkB-like"/>
</dbReference>
<comment type="similarity">
    <text evidence="1">Belongs to the alkB family.</text>
</comment>
<dbReference type="GO" id="GO:0003723">
    <property type="term" value="F:RNA binding"/>
    <property type="evidence" value="ECO:0007669"/>
    <property type="project" value="UniProtKB-KW"/>
</dbReference>
<dbReference type="Gene3D" id="3.30.70.330">
    <property type="match status" value="1"/>
</dbReference>
<keyword evidence="4" id="KW-0862">Zinc</keyword>
<evidence type="ECO:0000256" key="2">
    <source>
        <dbReference type="ARBA" id="ARBA00022603"/>
    </source>
</evidence>
<dbReference type="InterPro" id="IPR013216">
    <property type="entry name" value="Methyltransf_11"/>
</dbReference>
<dbReference type="GO" id="GO:0032259">
    <property type="term" value="P:methylation"/>
    <property type="evidence" value="ECO:0007669"/>
    <property type="project" value="UniProtKB-KW"/>
</dbReference>
<dbReference type="InterPro" id="IPR035979">
    <property type="entry name" value="RBD_domain_sf"/>
</dbReference>
<dbReference type="InterPro" id="IPR012677">
    <property type="entry name" value="Nucleotide-bd_a/b_plait_sf"/>
</dbReference>
<reference evidence="7" key="1">
    <citation type="submission" date="2015-08" db="EMBL/GenBank/DDBJ databases">
        <authorList>
            <person name="Babu N.S."/>
            <person name="Beckwith C.J."/>
            <person name="Beseler K.G."/>
            <person name="Brison A."/>
            <person name="Carone J.V."/>
            <person name="Caskin T.P."/>
            <person name="Diamond M."/>
            <person name="Durham M.E."/>
            <person name="Foxe J.M."/>
            <person name="Go M."/>
            <person name="Henderson B.A."/>
            <person name="Jones I.B."/>
            <person name="McGettigan J.A."/>
            <person name="Micheletti S.J."/>
            <person name="Nasrallah M.E."/>
            <person name="Ortiz D."/>
            <person name="Piller C.R."/>
            <person name="Privatt S.R."/>
            <person name="Schneider S.L."/>
            <person name="Sharp S."/>
            <person name="Smith T.C."/>
            <person name="Stanton J.D."/>
            <person name="Ullery H.E."/>
            <person name="Wilson R.J."/>
            <person name="Serrano M.G."/>
            <person name="Buck G."/>
            <person name="Lee V."/>
            <person name="Wang Y."/>
            <person name="Carvalho R."/>
            <person name="Voegtly L."/>
            <person name="Shi R."/>
            <person name="Duckworth R."/>
            <person name="Johnson A."/>
            <person name="Loviza R."/>
            <person name="Walstead R."/>
            <person name="Shah Z."/>
            <person name="Kiflezghi M."/>
            <person name="Wade K."/>
            <person name="Ball S.L."/>
            <person name="Bradley K.W."/>
            <person name="Asai D.J."/>
            <person name="Bowman C.A."/>
            <person name="Russell D.A."/>
            <person name="Pope W.H."/>
            <person name="Jacobs-Sera D."/>
            <person name="Hendrix R.W."/>
            <person name="Hatfull G.F."/>
        </authorList>
    </citation>
    <scope>NUCLEOTIDE SEQUENCE</scope>
</reference>
<dbReference type="Pfam" id="PF08241">
    <property type="entry name" value="Methyltransf_11"/>
    <property type="match status" value="1"/>
</dbReference>
<evidence type="ECO:0000256" key="1">
    <source>
        <dbReference type="ARBA" id="ARBA00007879"/>
    </source>
</evidence>
<dbReference type="EMBL" id="GDKF01002029">
    <property type="protein sequence ID" value="JAT76593.1"/>
    <property type="molecule type" value="Transcribed_RNA"/>
</dbReference>
<dbReference type="GO" id="GO:0008757">
    <property type="term" value="F:S-adenosylmethionine-dependent methyltransferase activity"/>
    <property type="evidence" value="ECO:0007669"/>
    <property type="project" value="InterPro"/>
</dbReference>
<dbReference type="SUPFAM" id="SSF53335">
    <property type="entry name" value="S-adenosyl-L-methionine-dependent methyltransferases"/>
    <property type="match status" value="1"/>
</dbReference>
<protein>
    <recommendedName>
        <fullName evidence="6">Fe2OG dioxygenase domain-containing protein</fullName>
    </recommendedName>
</protein>
<dbReference type="PROSITE" id="PS51471">
    <property type="entry name" value="FE2OG_OXY"/>
    <property type="match status" value="1"/>
</dbReference>
<accession>A0A1D2ACB8</accession>
<dbReference type="Pfam" id="PF13532">
    <property type="entry name" value="2OG-FeII_Oxy_2"/>
    <property type="match status" value="1"/>
</dbReference>
<dbReference type="SUPFAM" id="SSF51197">
    <property type="entry name" value="Clavaminate synthase-like"/>
    <property type="match status" value="1"/>
</dbReference>
<dbReference type="SUPFAM" id="SSF54928">
    <property type="entry name" value="RNA-binding domain, RBD"/>
    <property type="match status" value="1"/>
</dbReference>
<proteinExistence type="inferred from homology"/>
<feature type="domain" description="Fe2OG dioxygenase" evidence="6">
    <location>
        <begin position="200"/>
        <end position="302"/>
    </location>
</feature>
<dbReference type="InterPro" id="IPR037151">
    <property type="entry name" value="AlkB-like_sf"/>
</dbReference>
<dbReference type="PANTHER" id="PTHR13069">
    <property type="entry name" value="ALKYLATED DNA REPAIR PROTEIN ALKB HOMOLOG 8"/>
    <property type="match status" value="1"/>
</dbReference>